<dbReference type="Proteomes" id="UP000295341">
    <property type="component" value="Unassembled WGS sequence"/>
</dbReference>
<organism evidence="4 5">
    <name type="scientific">Panacagrimonas perspica</name>
    <dbReference type="NCBI Taxonomy" id="381431"/>
    <lineage>
        <taxon>Bacteria</taxon>
        <taxon>Pseudomonadati</taxon>
        <taxon>Pseudomonadota</taxon>
        <taxon>Gammaproteobacteria</taxon>
        <taxon>Nevskiales</taxon>
        <taxon>Nevskiaceae</taxon>
        <taxon>Panacagrimonas</taxon>
    </lineage>
</organism>
<evidence type="ECO:0000256" key="1">
    <source>
        <dbReference type="PROSITE-ProRule" id="PRU00285"/>
    </source>
</evidence>
<keyword evidence="4" id="KW-0346">Stress response</keyword>
<dbReference type="InterPro" id="IPR002068">
    <property type="entry name" value="A-crystallin/Hsp20_dom"/>
</dbReference>
<evidence type="ECO:0000256" key="2">
    <source>
        <dbReference type="RuleBase" id="RU003616"/>
    </source>
</evidence>
<dbReference type="PANTHER" id="PTHR11527">
    <property type="entry name" value="HEAT-SHOCK PROTEIN 20 FAMILY MEMBER"/>
    <property type="match status" value="1"/>
</dbReference>
<accession>A0A4S3KAC3</accession>
<evidence type="ECO:0000313" key="4">
    <source>
        <dbReference type="EMBL" id="TDU32347.1"/>
    </source>
</evidence>
<dbReference type="CDD" id="cd06464">
    <property type="entry name" value="ACD_sHsps-like"/>
    <property type="match status" value="1"/>
</dbReference>
<gene>
    <name evidence="4" type="ORF">DFR24_1741</name>
</gene>
<protein>
    <submittedName>
        <fullName evidence="4">Heat shock protein Hsp20</fullName>
    </submittedName>
</protein>
<reference evidence="4 5" key="1">
    <citation type="submission" date="2019-03" db="EMBL/GenBank/DDBJ databases">
        <title>Genomic Encyclopedia of Type Strains, Phase IV (KMG-IV): sequencing the most valuable type-strain genomes for metagenomic binning, comparative biology and taxonomic classification.</title>
        <authorList>
            <person name="Goeker M."/>
        </authorList>
    </citation>
    <scope>NUCLEOTIDE SEQUENCE [LARGE SCALE GENOMIC DNA]</scope>
    <source>
        <strain evidence="4 5">DSM 26377</strain>
    </source>
</reference>
<dbReference type="SUPFAM" id="SSF49764">
    <property type="entry name" value="HSP20-like chaperones"/>
    <property type="match status" value="1"/>
</dbReference>
<dbReference type="RefSeq" id="WP_133880854.1">
    <property type="nucleotide sequence ID" value="NZ_MWIN01000001.1"/>
</dbReference>
<evidence type="ECO:0000259" key="3">
    <source>
        <dbReference type="PROSITE" id="PS01031"/>
    </source>
</evidence>
<name>A0A4S3KAC3_9GAMM</name>
<sequence>MIVRYQQPWALHRELLREVNRVFDRTGADDDASTGATAQWSPAVDIDEYSDRFVLRADVPGIDPASVEVTLDKGVLTLSGAREQAVVEANAPEHRRVERANGRFHRRFTLPDTVDSDSVSASGKHGVLEVVIPKRPQVQPRRIAVTH</sequence>
<feature type="domain" description="SHSP" evidence="3">
    <location>
        <begin position="35"/>
        <end position="147"/>
    </location>
</feature>
<keyword evidence="5" id="KW-1185">Reference proteome</keyword>
<proteinExistence type="inferred from homology"/>
<evidence type="ECO:0000313" key="5">
    <source>
        <dbReference type="Proteomes" id="UP000295341"/>
    </source>
</evidence>
<dbReference type="InterPro" id="IPR008978">
    <property type="entry name" value="HSP20-like_chaperone"/>
</dbReference>
<dbReference type="InterPro" id="IPR031107">
    <property type="entry name" value="Small_HSP"/>
</dbReference>
<comment type="similarity">
    <text evidence="1 2">Belongs to the small heat shock protein (HSP20) family.</text>
</comment>
<dbReference type="PROSITE" id="PS01031">
    <property type="entry name" value="SHSP"/>
    <property type="match status" value="1"/>
</dbReference>
<dbReference type="OrthoDB" id="9792695at2"/>
<comment type="caution">
    <text evidence="4">The sequence shown here is derived from an EMBL/GenBank/DDBJ whole genome shotgun (WGS) entry which is preliminary data.</text>
</comment>
<dbReference type="Pfam" id="PF00011">
    <property type="entry name" value="HSP20"/>
    <property type="match status" value="1"/>
</dbReference>
<dbReference type="AlphaFoldDB" id="A0A4S3KAC3"/>
<dbReference type="EMBL" id="SOBT01000008">
    <property type="protein sequence ID" value="TDU32347.1"/>
    <property type="molecule type" value="Genomic_DNA"/>
</dbReference>
<dbReference type="Gene3D" id="2.60.40.790">
    <property type="match status" value="1"/>
</dbReference>